<sequence>MAIEYPEMMIRNETTMPPVLIAALLIAAILIGATTASPLQAQQAAPAQPAPAQPAPAQPAPAQPAATPPVQSPYRYWTTNWSLQDIAVGDLAKKLRTIGLGLPIQVDGLATVEFEVGVPLNALRTGKAYRLEGSLSIRDLVADQMRFDVFRAEVTYADGRLDLETLRAVEQLDGGGNAVPTAGSIVGSASAELLPRGSFSADVKTANLRIGPVATLFSRLGFDAADGVPQGSVTANVSVRGQVDQLNQPEQLTVEGDFAAKDVRRGPSIGFNLAAKTFSWKQRELLLPHLRIESADRPDFFVSADAKLRFDDSTQFESNLSANDMPLDQLFGLVLADAESIVMGKLDAKGKMVGEIGPAGTLNALDVELSIASPALAVGGVQLGLLEHDIRLTRDHLSLAPRTASRPPTDTPPQAELQSDLIIESLETDFDATDRFARFSNLSGNLFGGTVRGSGQFARNTQLDHSLDLQWDHINPEFTLPIGSLPRRPKLSLQTSGDVQWTVPAAKVLQPTDHRGNLTINLNALKIGEETVGQCDVHLQVQPDALDLSVDGTLLGGTVSIRSAAALETTTRWDQIPGRLRFSEFEFKTLSLRRILDLAMSSQPRFGGRVSLAVTPINLTVDSPSADVALRLDGLTADGVLIARTLRIDADLSNRSVQIKSARGTYAGGQLEVDGQWSLGNGTKLLTARLTRADGSRLLLPIHRQAGDWVGGRVSGRASLAGRGEGIFDSVRISGSANVEKGTTFGIPVGDAYSPLEVTVSVSPLVWRASFPMIRSTLAGGRVTGNMAFRSPGAGQGGTHLRSDWRINHVDFESLLDTYVGTSTIGRGDLTGDFRLEGRNIKDARDLEGQFRMQLGGTDATAVPGLSSAGSLLGATSLVGVRFEQGEAIGRIRNGNMLLESVAMTSDRVNVTATGKVGLLNRRLDIDTVISTGNFQGQNFLLQKLGTQTLTDIVPIGSVNRLLSDRTIVIQMVGPTRDPVIRLMTGETLRANVRRFALQEAFGLVIADSVLFD</sequence>
<dbReference type="EMBL" id="CP037423">
    <property type="protein sequence ID" value="QDV42728.1"/>
    <property type="molecule type" value="Genomic_DNA"/>
</dbReference>
<dbReference type="Proteomes" id="UP000319004">
    <property type="component" value="Chromosome"/>
</dbReference>
<organism evidence="2 3">
    <name type="scientific">Stieleria neptunia</name>
    <dbReference type="NCBI Taxonomy" id="2527979"/>
    <lineage>
        <taxon>Bacteria</taxon>
        <taxon>Pseudomonadati</taxon>
        <taxon>Planctomycetota</taxon>
        <taxon>Planctomycetia</taxon>
        <taxon>Pirellulales</taxon>
        <taxon>Pirellulaceae</taxon>
        <taxon>Stieleria</taxon>
    </lineage>
</organism>
<feature type="compositionally biased region" description="Pro residues" evidence="1">
    <location>
        <begin position="48"/>
        <end position="69"/>
    </location>
</feature>
<proteinExistence type="predicted"/>
<gene>
    <name evidence="2" type="ORF">Enr13x_25780</name>
</gene>
<dbReference type="GO" id="GO:0090313">
    <property type="term" value="P:regulation of protein targeting to membrane"/>
    <property type="evidence" value="ECO:0007669"/>
    <property type="project" value="TreeGrafter"/>
</dbReference>
<protein>
    <submittedName>
        <fullName evidence="2">Uncharacterized protein</fullName>
    </submittedName>
</protein>
<dbReference type="InterPro" id="IPR052894">
    <property type="entry name" value="AsmA-related"/>
</dbReference>
<dbReference type="RefSeq" id="WP_145386360.1">
    <property type="nucleotide sequence ID" value="NZ_CP037423.1"/>
</dbReference>
<evidence type="ECO:0000256" key="1">
    <source>
        <dbReference type="SAM" id="MobiDB-lite"/>
    </source>
</evidence>
<dbReference type="OrthoDB" id="222522at2"/>
<dbReference type="KEGG" id="snep:Enr13x_25780"/>
<reference evidence="2 3" key="1">
    <citation type="submission" date="2019-03" db="EMBL/GenBank/DDBJ databases">
        <title>Deep-cultivation of Planctomycetes and their phenomic and genomic characterization uncovers novel biology.</title>
        <authorList>
            <person name="Wiegand S."/>
            <person name="Jogler M."/>
            <person name="Boedeker C."/>
            <person name="Pinto D."/>
            <person name="Vollmers J."/>
            <person name="Rivas-Marin E."/>
            <person name="Kohn T."/>
            <person name="Peeters S.H."/>
            <person name="Heuer A."/>
            <person name="Rast P."/>
            <person name="Oberbeckmann S."/>
            <person name="Bunk B."/>
            <person name="Jeske O."/>
            <person name="Meyerdierks A."/>
            <person name="Storesund J.E."/>
            <person name="Kallscheuer N."/>
            <person name="Luecker S."/>
            <person name="Lage O.M."/>
            <person name="Pohl T."/>
            <person name="Merkel B.J."/>
            <person name="Hornburger P."/>
            <person name="Mueller R.-W."/>
            <person name="Bruemmer F."/>
            <person name="Labrenz M."/>
            <person name="Spormann A.M."/>
            <person name="Op den Camp H."/>
            <person name="Overmann J."/>
            <person name="Amann R."/>
            <person name="Jetten M.S.M."/>
            <person name="Mascher T."/>
            <person name="Medema M.H."/>
            <person name="Devos D.P."/>
            <person name="Kaster A.-K."/>
            <person name="Ovreas L."/>
            <person name="Rohde M."/>
            <person name="Galperin M.Y."/>
            <person name="Jogler C."/>
        </authorList>
    </citation>
    <scope>NUCLEOTIDE SEQUENCE [LARGE SCALE GENOMIC DNA]</scope>
    <source>
        <strain evidence="2 3">Enr13</strain>
    </source>
</reference>
<dbReference type="PANTHER" id="PTHR30441">
    <property type="entry name" value="DUF748 DOMAIN-CONTAINING PROTEIN"/>
    <property type="match status" value="1"/>
</dbReference>
<name>A0A518HPF7_9BACT</name>
<dbReference type="PANTHER" id="PTHR30441:SF8">
    <property type="entry name" value="DUF748 DOMAIN-CONTAINING PROTEIN"/>
    <property type="match status" value="1"/>
</dbReference>
<dbReference type="GO" id="GO:0005886">
    <property type="term" value="C:plasma membrane"/>
    <property type="evidence" value="ECO:0007669"/>
    <property type="project" value="TreeGrafter"/>
</dbReference>
<keyword evidence="3" id="KW-1185">Reference proteome</keyword>
<dbReference type="AlphaFoldDB" id="A0A518HPF7"/>
<evidence type="ECO:0000313" key="2">
    <source>
        <dbReference type="EMBL" id="QDV42728.1"/>
    </source>
</evidence>
<feature type="region of interest" description="Disordered" evidence="1">
    <location>
        <begin position="42"/>
        <end position="69"/>
    </location>
</feature>
<accession>A0A518HPF7</accession>
<evidence type="ECO:0000313" key="3">
    <source>
        <dbReference type="Proteomes" id="UP000319004"/>
    </source>
</evidence>